<evidence type="ECO:0000256" key="6">
    <source>
        <dbReference type="ARBA" id="ARBA00022840"/>
    </source>
</evidence>
<keyword evidence="7 8" id="KW-0132">Cell division</keyword>
<evidence type="ECO:0000256" key="8">
    <source>
        <dbReference type="RuleBase" id="RU003664"/>
    </source>
</evidence>
<dbReference type="EC" id="6.3.2.9" evidence="7 8"/>
<dbReference type="Proteomes" id="UP000287766">
    <property type="component" value="Unassembled WGS sequence"/>
</dbReference>
<dbReference type="Gene3D" id="3.90.190.20">
    <property type="entry name" value="Mur ligase, C-terminal domain"/>
    <property type="match status" value="1"/>
</dbReference>
<gene>
    <name evidence="7" type="primary">murD</name>
    <name evidence="11" type="ORF">CWE22_06365</name>
</gene>
<evidence type="ECO:0000313" key="11">
    <source>
        <dbReference type="EMBL" id="RUO41774.1"/>
    </source>
</evidence>
<dbReference type="SUPFAM" id="SSF51984">
    <property type="entry name" value="MurCD N-terminal domain"/>
    <property type="match status" value="1"/>
</dbReference>
<dbReference type="InterPro" id="IPR013221">
    <property type="entry name" value="Mur_ligase_cen"/>
</dbReference>
<dbReference type="InterPro" id="IPR036565">
    <property type="entry name" value="Mur-like_cat_sf"/>
</dbReference>
<dbReference type="InterPro" id="IPR005762">
    <property type="entry name" value="MurD"/>
</dbReference>
<keyword evidence="7 8" id="KW-0961">Cell wall biogenesis/degradation</keyword>
<comment type="caution">
    <text evidence="11">The sequence shown here is derived from an EMBL/GenBank/DDBJ whole genome shotgun (WGS) entry which is preliminary data.</text>
</comment>
<dbReference type="InterPro" id="IPR036615">
    <property type="entry name" value="Mur_ligase_C_dom_sf"/>
</dbReference>
<dbReference type="SUPFAM" id="SSF53244">
    <property type="entry name" value="MurD-like peptide ligases, peptide-binding domain"/>
    <property type="match status" value="1"/>
</dbReference>
<keyword evidence="6 7" id="KW-0067">ATP-binding</keyword>
<protein>
    <recommendedName>
        <fullName evidence="7 8">UDP-N-acetylmuramoylalanine--D-glutamate ligase</fullName>
        <ecNumber evidence="7 8">6.3.2.9</ecNumber>
    </recommendedName>
    <alternativeName>
        <fullName evidence="7">D-glutamic acid-adding enzyme</fullName>
    </alternativeName>
    <alternativeName>
        <fullName evidence="7">UDP-N-acetylmuramoyl-L-alanyl-D-glutamate synthetase</fullName>
    </alternativeName>
</protein>
<evidence type="ECO:0000313" key="12">
    <source>
        <dbReference type="Proteomes" id="UP000287766"/>
    </source>
</evidence>
<dbReference type="InterPro" id="IPR004101">
    <property type="entry name" value="Mur_ligase_C"/>
</dbReference>
<comment type="subcellular location">
    <subcellularLocation>
        <location evidence="1 7 8">Cytoplasm</location>
    </subcellularLocation>
</comment>
<keyword evidence="7 8" id="KW-0133">Cell shape</keyword>
<keyword evidence="5 7" id="KW-0547">Nucleotide-binding</keyword>
<keyword evidence="7 8" id="KW-0131">Cell cycle</keyword>
<comment type="pathway">
    <text evidence="2 7 8">Cell wall biogenesis; peptidoglycan biosynthesis.</text>
</comment>
<organism evidence="11 12">
    <name type="scientific">Pseudidiomarina aestuarii</name>
    <dbReference type="NCBI Taxonomy" id="624146"/>
    <lineage>
        <taxon>Bacteria</taxon>
        <taxon>Pseudomonadati</taxon>
        <taxon>Pseudomonadota</taxon>
        <taxon>Gammaproteobacteria</taxon>
        <taxon>Alteromonadales</taxon>
        <taxon>Idiomarinaceae</taxon>
        <taxon>Pseudidiomarina</taxon>
    </lineage>
</organism>
<dbReference type="GO" id="GO:0051301">
    <property type="term" value="P:cell division"/>
    <property type="evidence" value="ECO:0007669"/>
    <property type="project" value="UniProtKB-KW"/>
</dbReference>
<accession>A0A7Z6ZUP8</accession>
<name>A0A7Z6ZUP8_9GAMM</name>
<dbReference type="GO" id="GO:0005524">
    <property type="term" value="F:ATP binding"/>
    <property type="evidence" value="ECO:0007669"/>
    <property type="project" value="UniProtKB-UniRule"/>
</dbReference>
<dbReference type="Gene3D" id="3.40.50.720">
    <property type="entry name" value="NAD(P)-binding Rossmann-like Domain"/>
    <property type="match status" value="1"/>
</dbReference>
<dbReference type="PANTHER" id="PTHR43692:SF1">
    <property type="entry name" value="UDP-N-ACETYLMURAMOYLALANINE--D-GLUTAMATE LIGASE"/>
    <property type="match status" value="1"/>
</dbReference>
<evidence type="ECO:0000256" key="4">
    <source>
        <dbReference type="ARBA" id="ARBA00022598"/>
    </source>
</evidence>
<keyword evidence="12" id="KW-1185">Reference proteome</keyword>
<comment type="catalytic activity">
    <reaction evidence="7 8">
        <text>UDP-N-acetyl-alpha-D-muramoyl-L-alanine + D-glutamate + ATP = UDP-N-acetyl-alpha-D-muramoyl-L-alanyl-D-glutamate + ADP + phosphate + H(+)</text>
        <dbReference type="Rhea" id="RHEA:16429"/>
        <dbReference type="ChEBI" id="CHEBI:15378"/>
        <dbReference type="ChEBI" id="CHEBI:29986"/>
        <dbReference type="ChEBI" id="CHEBI:30616"/>
        <dbReference type="ChEBI" id="CHEBI:43474"/>
        <dbReference type="ChEBI" id="CHEBI:83898"/>
        <dbReference type="ChEBI" id="CHEBI:83900"/>
        <dbReference type="ChEBI" id="CHEBI:456216"/>
        <dbReference type="EC" id="6.3.2.9"/>
    </reaction>
</comment>
<dbReference type="Pfam" id="PF21799">
    <property type="entry name" value="MurD-like_N"/>
    <property type="match status" value="1"/>
</dbReference>
<feature type="domain" description="Mur ligase C-terminal" evidence="9">
    <location>
        <begin position="318"/>
        <end position="433"/>
    </location>
</feature>
<keyword evidence="4 7" id="KW-0436">Ligase</keyword>
<dbReference type="NCBIfam" id="TIGR01087">
    <property type="entry name" value="murD"/>
    <property type="match status" value="1"/>
</dbReference>
<dbReference type="UniPathway" id="UPA00219"/>
<evidence type="ECO:0000256" key="5">
    <source>
        <dbReference type="ARBA" id="ARBA00022741"/>
    </source>
</evidence>
<proteinExistence type="inferred from homology"/>
<dbReference type="HAMAP" id="MF_00639">
    <property type="entry name" value="MurD"/>
    <property type="match status" value="1"/>
</dbReference>
<evidence type="ECO:0000259" key="9">
    <source>
        <dbReference type="Pfam" id="PF02875"/>
    </source>
</evidence>
<evidence type="ECO:0000256" key="7">
    <source>
        <dbReference type="HAMAP-Rule" id="MF_00639"/>
    </source>
</evidence>
<dbReference type="EMBL" id="PIPR01000001">
    <property type="protein sequence ID" value="RUO41774.1"/>
    <property type="molecule type" value="Genomic_DNA"/>
</dbReference>
<dbReference type="RefSeq" id="WP_169930506.1">
    <property type="nucleotide sequence ID" value="NZ_PIPR01000001.1"/>
</dbReference>
<dbReference type="SUPFAM" id="SSF53623">
    <property type="entry name" value="MurD-like peptide ligases, catalytic domain"/>
    <property type="match status" value="1"/>
</dbReference>
<dbReference type="AlphaFoldDB" id="A0A7Z6ZUP8"/>
<evidence type="ECO:0000256" key="2">
    <source>
        <dbReference type="ARBA" id="ARBA00004752"/>
    </source>
</evidence>
<dbReference type="Gene3D" id="3.40.1190.10">
    <property type="entry name" value="Mur-like, catalytic domain"/>
    <property type="match status" value="1"/>
</dbReference>
<feature type="binding site" evidence="7">
    <location>
        <begin position="121"/>
        <end position="127"/>
    </location>
    <ligand>
        <name>ATP</name>
        <dbReference type="ChEBI" id="CHEBI:30616"/>
    </ligand>
</feature>
<comment type="similarity">
    <text evidence="7">Belongs to the MurCDEF family.</text>
</comment>
<comment type="function">
    <text evidence="7 8">Cell wall formation. Catalyzes the addition of glutamate to the nucleotide precursor UDP-N-acetylmuramoyl-L-alanine (UMA).</text>
</comment>
<dbReference type="PANTHER" id="PTHR43692">
    <property type="entry name" value="UDP-N-ACETYLMURAMOYLALANINE--D-GLUTAMATE LIGASE"/>
    <property type="match status" value="1"/>
</dbReference>
<dbReference type="GO" id="GO:0071555">
    <property type="term" value="P:cell wall organization"/>
    <property type="evidence" value="ECO:0007669"/>
    <property type="project" value="UniProtKB-KW"/>
</dbReference>
<reference evidence="12" key="1">
    <citation type="journal article" date="2018" name="Front. Microbiol.">
        <title>Genome-Based Analysis Reveals the Taxonomy and Diversity of the Family Idiomarinaceae.</title>
        <authorList>
            <person name="Liu Y."/>
            <person name="Lai Q."/>
            <person name="Shao Z."/>
        </authorList>
    </citation>
    <scope>NUCLEOTIDE SEQUENCE [LARGE SCALE GENOMIC DNA]</scope>
    <source>
        <strain evidence="12">KYW314</strain>
    </source>
</reference>
<sequence>MTVLLNKSLTQYDTIGVVGIGQTGLSVVRYLLAQGVEPVVFDTREQPSNLAALTELHDGLEVHLGALDPALLLQMDVLVVSPGVDLRLPELQLAADAEIPLIGDIDIFARLATKPVIGITGSNGKSTVTRLTAALLEAAGKRVAVAGNIGVPVLDVVVNDADYDVYVLELSSFQLELMANLSLAAATVLNVSDDHMDRYYTRRDYADAKQRIYQNARCAVWNREQQVTEPMSMAPRQHFTFGLDASEAERPHLFGIGVDGGEASIEFKGHALAKAAELQLAGMHNLMNVQAALALAYAVGVEPQQVIAAVKSFKGLPHRCETVLEQGGVVWINDSKATNIGAAEAAIFGVRRLVSGKLILLAGGDAKGADFKAFRKALDQVDVLITFGRDADRVSQNFAQERPHVRVKDLPEAVSVAAQRATPGSMVLLSPACASLDMFRNYEDRGEQFRQAVEAYYD</sequence>
<feature type="domain" description="Mur ligase central" evidence="10">
    <location>
        <begin position="119"/>
        <end position="296"/>
    </location>
</feature>
<dbReference type="Pfam" id="PF08245">
    <property type="entry name" value="Mur_ligase_M"/>
    <property type="match status" value="1"/>
</dbReference>
<dbReference type="GO" id="GO:0005737">
    <property type="term" value="C:cytoplasm"/>
    <property type="evidence" value="ECO:0007669"/>
    <property type="project" value="UniProtKB-SubCell"/>
</dbReference>
<evidence type="ECO:0000256" key="3">
    <source>
        <dbReference type="ARBA" id="ARBA00022490"/>
    </source>
</evidence>
<dbReference type="GO" id="GO:0008764">
    <property type="term" value="F:UDP-N-acetylmuramoylalanine-D-glutamate ligase activity"/>
    <property type="evidence" value="ECO:0007669"/>
    <property type="project" value="UniProtKB-UniRule"/>
</dbReference>
<keyword evidence="3 7" id="KW-0963">Cytoplasm</keyword>
<evidence type="ECO:0000259" key="10">
    <source>
        <dbReference type="Pfam" id="PF08245"/>
    </source>
</evidence>
<evidence type="ECO:0000256" key="1">
    <source>
        <dbReference type="ARBA" id="ARBA00004496"/>
    </source>
</evidence>
<dbReference type="GO" id="GO:0008360">
    <property type="term" value="P:regulation of cell shape"/>
    <property type="evidence" value="ECO:0007669"/>
    <property type="project" value="UniProtKB-KW"/>
</dbReference>
<dbReference type="GO" id="GO:0009252">
    <property type="term" value="P:peptidoglycan biosynthetic process"/>
    <property type="evidence" value="ECO:0007669"/>
    <property type="project" value="UniProtKB-UniRule"/>
</dbReference>
<dbReference type="Pfam" id="PF02875">
    <property type="entry name" value="Mur_ligase_C"/>
    <property type="match status" value="1"/>
</dbReference>
<keyword evidence="7 8" id="KW-0573">Peptidoglycan synthesis</keyword>